<protein>
    <submittedName>
        <fullName evidence="1">Uncharacterized protein</fullName>
    </submittedName>
</protein>
<name>A0A220MH68_9BACL</name>
<proteinExistence type="predicted"/>
<accession>A0A220MH68</accession>
<organism evidence="1 2">
    <name type="scientific">Brevibacillus formosus</name>
    <dbReference type="NCBI Taxonomy" id="54913"/>
    <lineage>
        <taxon>Bacteria</taxon>
        <taxon>Bacillati</taxon>
        <taxon>Bacillota</taxon>
        <taxon>Bacilli</taxon>
        <taxon>Bacillales</taxon>
        <taxon>Paenibacillaceae</taxon>
        <taxon>Brevibacillus</taxon>
    </lineage>
</organism>
<reference evidence="1 2" key="1">
    <citation type="submission" date="2016-11" db="EMBL/GenBank/DDBJ databases">
        <authorList>
            <person name="Jaros S."/>
            <person name="Januszkiewicz K."/>
            <person name="Wedrychowicz H."/>
        </authorList>
    </citation>
    <scope>NUCLEOTIDE SEQUENCE [LARGE SCALE GENOMIC DNA]</scope>
    <source>
        <strain evidence="1 2">NF2</strain>
    </source>
</reference>
<sequence length="241" mass="27621">MSKTLYENLISSLPTYHRDGPQYQAIMKVVADLTPDVDGEWWKVFFLHLQSELSREMWKKELDVQDEEELVAKLRSLGTLSVEMITEQGFGLQESYRLMPEAGVELSEFGVLADGWEFAPLTSVIFTTPEILGVARGLVKIMGPAGFRYLFSIALSHKIEYERGSASQSMDRYGAILTIDHGDDELSGKEKMTTHSRTHYSFQNIKHDRKSWWSPNVFFTDDVTFVDEVFYIQQSKVTKTI</sequence>
<evidence type="ECO:0000313" key="2">
    <source>
        <dbReference type="Proteomes" id="UP000197781"/>
    </source>
</evidence>
<gene>
    <name evidence="1" type="ORF">BP422_13045</name>
</gene>
<dbReference type="KEGG" id="bfm:BP422_13045"/>
<evidence type="ECO:0000313" key="1">
    <source>
        <dbReference type="EMBL" id="ASJ54401.1"/>
    </source>
</evidence>
<dbReference type="Proteomes" id="UP000197781">
    <property type="component" value="Chromosome"/>
</dbReference>
<dbReference type="RefSeq" id="WP_236841392.1">
    <property type="nucleotide sequence ID" value="NZ_CP018145.1"/>
</dbReference>
<dbReference type="EMBL" id="CP018145">
    <property type="protein sequence ID" value="ASJ54401.1"/>
    <property type="molecule type" value="Genomic_DNA"/>
</dbReference>
<dbReference type="AlphaFoldDB" id="A0A220MH68"/>